<reference evidence="6 7" key="1">
    <citation type="submission" date="2015-01" db="EMBL/GenBank/DDBJ databases">
        <title>Jeotgalibacillus campisalis genome sequencing.</title>
        <authorList>
            <person name="Goh K.M."/>
            <person name="Chan K.-G."/>
            <person name="Yaakop A.S."/>
            <person name="Ee R."/>
            <person name="Gan H.M."/>
            <person name="Chan C.S."/>
        </authorList>
    </citation>
    <scope>NUCLEOTIDE SEQUENCE [LARGE SCALE GENOMIC DNA]</scope>
    <source>
        <strain evidence="6 7">SF-57</strain>
    </source>
</reference>
<keyword evidence="3 5" id="KW-1133">Transmembrane helix</keyword>
<keyword evidence="7" id="KW-1185">Reference proteome</keyword>
<evidence type="ECO:0000256" key="3">
    <source>
        <dbReference type="ARBA" id="ARBA00022989"/>
    </source>
</evidence>
<organism evidence="6 7">
    <name type="scientific">Jeotgalibacillus campisalis</name>
    <dbReference type="NCBI Taxonomy" id="220754"/>
    <lineage>
        <taxon>Bacteria</taxon>
        <taxon>Bacillati</taxon>
        <taxon>Bacillota</taxon>
        <taxon>Bacilli</taxon>
        <taxon>Bacillales</taxon>
        <taxon>Caryophanaceae</taxon>
        <taxon>Jeotgalibacillus</taxon>
    </lineage>
</organism>
<feature type="transmembrane region" description="Helical" evidence="5">
    <location>
        <begin position="163"/>
        <end position="186"/>
    </location>
</feature>
<keyword evidence="2 5" id="KW-0812">Transmembrane</keyword>
<feature type="transmembrane region" description="Helical" evidence="5">
    <location>
        <begin position="192"/>
        <end position="210"/>
    </location>
</feature>
<evidence type="ECO:0000313" key="6">
    <source>
        <dbReference type="EMBL" id="KIL47504.1"/>
    </source>
</evidence>
<name>A0A0C2S0E9_9BACL</name>
<feature type="transmembrane region" description="Helical" evidence="5">
    <location>
        <begin position="37"/>
        <end position="54"/>
    </location>
</feature>
<evidence type="ECO:0000313" key="7">
    <source>
        <dbReference type="Proteomes" id="UP000031972"/>
    </source>
</evidence>
<keyword evidence="4 5" id="KW-0472">Membrane</keyword>
<dbReference type="OrthoDB" id="9787346at2"/>
<feature type="transmembrane region" description="Helical" evidence="5">
    <location>
        <begin position="6"/>
        <end position="25"/>
    </location>
</feature>
<dbReference type="PATRIC" id="fig|220754.4.peg.1691"/>
<dbReference type="PANTHER" id="PTHR11040:SF70">
    <property type="entry name" value="OS05G0316100 PROTEIN"/>
    <property type="match status" value="1"/>
</dbReference>
<sequence>MDNVFVGSTLSAMSTGLGALLVLFLQGSLTHKWRDMLLAFTAGIMMAAAMLSLIPEALNSGGLFPVAAGLFIGVVTLTSMEKAIPHMDLDHNQRNIEIDPKAMLVVAAITLHNIPEGLSVGVSYALGETGDTGNLIAFAIGLQNAPEGFLVALFLMNQNINKWKAFIIATLTGAIEIVSGLLGYYLTSYVEFLVPYGLAFAAGAMLFIIYKELIPESHGDGYERPSTYSFIIGILFMVALIELV</sequence>
<dbReference type="InterPro" id="IPR003689">
    <property type="entry name" value="ZIP"/>
</dbReference>
<feature type="transmembrane region" description="Helical" evidence="5">
    <location>
        <begin position="222"/>
        <end position="241"/>
    </location>
</feature>
<dbReference type="AlphaFoldDB" id="A0A0C2S0E9"/>
<dbReference type="EMBL" id="JXRR01000014">
    <property type="protein sequence ID" value="KIL47504.1"/>
    <property type="molecule type" value="Genomic_DNA"/>
</dbReference>
<protein>
    <submittedName>
        <fullName evidence="6">Dihydroorotate dehydrogenase</fullName>
    </submittedName>
</protein>
<dbReference type="GO" id="GO:0005385">
    <property type="term" value="F:zinc ion transmembrane transporter activity"/>
    <property type="evidence" value="ECO:0007669"/>
    <property type="project" value="TreeGrafter"/>
</dbReference>
<dbReference type="RefSeq" id="WP_041057102.1">
    <property type="nucleotide sequence ID" value="NZ_JXRR01000014.1"/>
</dbReference>
<comment type="subcellular location">
    <subcellularLocation>
        <location evidence="1">Membrane</location>
        <topology evidence="1">Multi-pass membrane protein</topology>
    </subcellularLocation>
</comment>
<evidence type="ECO:0000256" key="4">
    <source>
        <dbReference type="ARBA" id="ARBA00023136"/>
    </source>
</evidence>
<comment type="caution">
    <text evidence="6">The sequence shown here is derived from an EMBL/GenBank/DDBJ whole genome shotgun (WGS) entry which is preliminary data.</text>
</comment>
<dbReference type="Pfam" id="PF02535">
    <property type="entry name" value="Zip"/>
    <property type="match status" value="1"/>
</dbReference>
<evidence type="ECO:0000256" key="2">
    <source>
        <dbReference type="ARBA" id="ARBA00022692"/>
    </source>
</evidence>
<dbReference type="PANTHER" id="PTHR11040">
    <property type="entry name" value="ZINC/IRON TRANSPORTER"/>
    <property type="match status" value="1"/>
</dbReference>
<dbReference type="Proteomes" id="UP000031972">
    <property type="component" value="Unassembled WGS sequence"/>
</dbReference>
<dbReference type="GO" id="GO:0016020">
    <property type="term" value="C:membrane"/>
    <property type="evidence" value="ECO:0007669"/>
    <property type="project" value="UniProtKB-SubCell"/>
</dbReference>
<evidence type="ECO:0000256" key="5">
    <source>
        <dbReference type="SAM" id="Phobius"/>
    </source>
</evidence>
<gene>
    <name evidence="6" type="ORF">KR50_16710</name>
</gene>
<proteinExistence type="predicted"/>
<accession>A0A0C2S0E9</accession>
<feature type="transmembrane region" description="Helical" evidence="5">
    <location>
        <begin position="135"/>
        <end position="156"/>
    </location>
</feature>
<evidence type="ECO:0000256" key="1">
    <source>
        <dbReference type="ARBA" id="ARBA00004141"/>
    </source>
</evidence>
<feature type="transmembrane region" description="Helical" evidence="5">
    <location>
        <begin position="60"/>
        <end position="77"/>
    </location>
</feature>